<feature type="coiled-coil region" evidence="1">
    <location>
        <begin position="88"/>
        <end position="122"/>
    </location>
</feature>
<dbReference type="EMBL" id="MN740368">
    <property type="protein sequence ID" value="QHU02977.1"/>
    <property type="molecule type" value="Genomic_DNA"/>
</dbReference>
<protein>
    <recommendedName>
        <fullName evidence="2">C2H2-type domain-containing protein</fullName>
    </recommendedName>
</protein>
<dbReference type="PROSITE" id="PS50157">
    <property type="entry name" value="ZINC_FINGER_C2H2_2"/>
    <property type="match status" value="1"/>
</dbReference>
<dbReference type="SMART" id="SM00355">
    <property type="entry name" value="ZnF_C2H2"/>
    <property type="match status" value="2"/>
</dbReference>
<feature type="domain" description="C2H2-type" evidence="2">
    <location>
        <begin position="53"/>
        <end position="86"/>
    </location>
</feature>
<evidence type="ECO:0000259" key="2">
    <source>
        <dbReference type="PROSITE" id="PS50157"/>
    </source>
</evidence>
<dbReference type="InterPro" id="IPR013087">
    <property type="entry name" value="Znf_C2H2_type"/>
</dbReference>
<evidence type="ECO:0000313" key="3">
    <source>
        <dbReference type="EMBL" id="QHU02977.1"/>
    </source>
</evidence>
<name>A0A6C0JER0_9ZZZZ</name>
<reference evidence="3" key="1">
    <citation type="journal article" date="2020" name="Nature">
        <title>Giant virus diversity and host interactions through global metagenomics.</title>
        <authorList>
            <person name="Schulz F."/>
            <person name="Roux S."/>
            <person name="Paez-Espino D."/>
            <person name="Jungbluth S."/>
            <person name="Walsh D.A."/>
            <person name="Denef V.J."/>
            <person name="McMahon K.D."/>
            <person name="Konstantinidis K.T."/>
            <person name="Eloe-Fadrosh E.A."/>
            <person name="Kyrpides N.C."/>
            <person name="Woyke T."/>
        </authorList>
    </citation>
    <scope>NUCLEOTIDE SEQUENCE</scope>
    <source>
        <strain evidence="3">GVMAG-M-3300025890-48</strain>
    </source>
</reference>
<sequence>METQKTPKNTEKYHCKLCDFSTCHLGMWKRHLETKKHTGNKWKRKKHQKTPLLFCSICGKSYKSRSGLYKHMKRCEETLIEAEEKDYEDVDNKEIKEMREKINELESKIKKETQIVTKADDKAFMTTCMQTMMTMMKKMEQQDELFAKQQEQLSEMIPKLGNNNNNRININVFLNEQCKDAINMSEFLEGIKIQLEDLDYVKNNGLSNGISQVFVNELKQLDTFKRPIHCTDIKRETLYIKDNDDWSKEEPRERLRKSFKDVAHSYRKAIAEWESLHPGWVTSEKGRDEYLSLVQNTYQDIYAKNENRIIKNIAKETIIDKDKIKN</sequence>
<dbReference type="Gene3D" id="3.30.160.60">
    <property type="entry name" value="Classic Zinc Finger"/>
    <property type="match status" value="1"/>
</dbReference>
<accession>A0A6C0JER0</accession>
<evidence type="ECO:0000256" key="1">
    <source>
        <dbReference type="SAM" id="Coils"/>
    </source>
</evidence>
<keyword evidence="1" id="KW-0175">Coiled coil</keyword>
<proteinExistence type="predicted"/>
<dbReference type="AlphaFoldDB" id="A0A6C0JER0"/>
<organism evidence="3">
    <name type="scientific">viral metagenome</name>
    <dbReference type="NCBI Taxonomy" id="1070528"/>
    <lineage>
        <taxon>unclassified sequences</taxon>
        <taxon>metagenomes</taxon>
        <taxon>organismal metagenomes</taxon>
    </lineage>
</organism>